<feature type="compositionally biased region" description="Polar residues" evidence="1">
    <location>
        <begin position="482"/>
        <end position="498"/>
    </location>
</feature>
<feature type="region of interest" description="Disordered" evidence="1">
    <location>
        <begin position="474"/>
        <end position="498"/>
    </location>
</feature>
<evidence type="ECO:0000313" key="2">
    <source>
        <dbReference type="EMBL" id="EED20953.1"/>
    </source>
</evidence>
<dbReference type="Proteomes" id="UP000001745">
    <property type="component" value="Unassembled WGS sequence"/>
</dbReference>
<protein>
    <submittedName>
        <fullName evidence="2">Uncharacterized protein</fullName>
    </submittedName>
</protein>
<reference evidence="3" key="1">
    <citation type="journal article" date="2015" name="Genome Announc.">
        <title>Genome sequence of the AIDS-associated pathogen Penicillium marneffei (ATCC18224) and its near taxonomic relative Talaromyces stipitatus (ATCC10500).</title>
        <authorList>
            <person name="Nierman W.C."/>
            <person name="Fedorova-Abrams N.D."/>
            <person name="Andrianopoulos A."/>
        </authorList>
    </citation>
    <scope>NUCLEOTIDE SEQUENCE [LARGE SCALE GENOMIC DNA]</scope>
    <source>
        <strain evidence="3">ATCC 10500 / CBS 375.48 / QM 6759 / NRRL 1006</strain>
    </source>
</reference>
<evidence type="ECO:0000256" key="1">
    <source>
        <dbReference type="SAM" id="MobiDB-lite"/>
    </source>
</evidence>
<dbReference type="OrthoDB" id="4348461at2759"/>
<feature type="compositionally biased region" description="Polar residues" evidence="1">
    <location>
        <begin position="516"/>
        <end position="540"/>
    </location>
</feature>
<accession>B8M021</accession>
<sequence length="648" mass="71783">MSKVPSNRQVIDTLSTLPENDPFGSVKKDDEKTRQFFKGLYNELKKSFGKASGSSSANLKAIQEIKKLELSHQDRFPQYIESARVFWESDVEVQRYFDHEEKTKAFLESAYQLKKGVDEVLVLRRFVELAVYHLYQRAFSNVSSVTTENVKNFLVESKVVMRDCKDDDDAQKRSEIIKKYSEMATRGRKMHEFCVEIAQVPGEGTVDNSIYGVLFIKAIPDIFTPRHLVGTDYDKSVEHIEGLWKGEEAVEAGKVAKKVLDYHSQKLQWCYEITADKGRKKRYRKDHTGARQRKKQRATAAEKPRSEGAPARDVSDQVLSDSAAAQILNQMTRNVNDDVHGLSADPTDHITDPIARQVESNSAPFQIQNAEDPSSARLSASSTGLDSALFVYQNDSSVVNDESIPTQQTRARSFRHDLSESCAHVMGNEPFQSAPASNDNVTDLISKRRHQANMRQGPRTVSLQPLQIASSQWMPAGAGCNPQLQSDKNEPSSQQAASLAIRNQQAALATPLDSFSLPQNSEGFRQPARYSQQSESTQNSANYAQIPVASNDGELLAISGNPATDMDSLDSSNIAALGVHPSTNMDFLDSNDGDLLATSGIHPTMNMDFLGPSDSEYIAALGVHPSTNMDFLNLNDDDLLATLGLYTG</sequence>
<dbReference type="STRING" id="441959.B8M021"/>
<evidence type="ECO:0000313" key="3">
    <source>
        <dbReference type="Proteomes" id="UP000001745"/>
    </source>
</evidence>
<proteinExistence type="predicted"/>
<feature type="region of interest" description="Disordered" evidence="1">
    <location>
        <begin position="514"/>
        <end position="540"/>
    </location>
</feature>
<keyword evidence="3" id="KW-1185">Reference proteome</keyword>
<dbReference type="AlphaFoldDB" id="B8M021"/>
<dbReference type="RefSeq" id="XP_002477916.1">
    <property type="nucleotide sequence ID" value="XM_002477871.1"/>
</dbReference>
<name>B8M021_TALSN</name>
<feature type="compositionally biased region" description="Basic residues" evidence="1">
    <location>
        <begin position="280"/>
        <end position="297"/>
    </location>
</feature>
<feature type="region of interest" description="Disordered" evidence="1">
    <location>
        <begin position="280"/>
        <end position="318"/>
    </location>
</feature>
<dbReference type="GeneID" id="8104824"/>
<dbReference type="VEuPathDB" id="FungiDB:TSTA_081860"/>
<gene>
    <name evidence="2" type="ORF">TSTA_081860</name>
</gene>
<dbReference type="EMBL" id="EQ962653">
    <property type="protein sequence ID" value="EED20953.1"/>
    <property type="molecule type" value="Genomic_DNA"/>
</dbReference>
<organism evidence="2 3">
    <name type="scientific">Talaromyces stipitatus (strain ATCC 10500 / CBS 375.48 / QM 6759 / NRRL 1006)</name>
    <name type="common">Penicillium stipitatum</name>
    <dbReference type="NCBI Taxonomy" id="441959"/>
    <lineage>
        <taxon>Eukaryota</taxon>
        <taxon>Fungi</taxon>
        <taxon>Dikarya</taxon>
        <taxon>Ascomycota</taxon>
        <taxon>Pezizomycotina</taxon>
        <taxon>Eurotiomycetes</taxon>
        <taxon>Eurotiomycetidae</taxon>
        <taxon>Eurotiales</taxon>
        <taxon>Trichocomaceae</taxon>
        <taxon>Talaromyces</taxon>
        <taxon>Talaromyces sect. Talaromyces</taxon>
    </lineage>
</organism>
<dbReference type="HOGENOM" id="CLU_422832_0_0_1"/>
<dbReference type="InParanoid" id="B8M021"/>